<name>A0A4Y7QL59_9AGAM</name>
<keyword evidence="1" id="KW-0812">Transmembrane</keyword>
<feature type="transmembrane region" description="Helical" evidence="1">
    <location>
        <begin position="74"/>
        <end position="91"/>
    </location>
</feature>
<dbReference type="VEuPathDB" id="FungiDB:BD410DRAFT_781729"/>
<evidence type="ECO:0000313" key="2">
    <source>
        <dbReference type="EMBL" id="TDL27822.1"/>
    </source>
</evidence>
<keyword evidence="1" id="KW-0472">Membrane</keyword>
<sequence length="99" mass="10841">MTCLKNSNCFLSSSNNYQAIAFGLVVLDALPGAPLVLSYTSMTTLDDSEFYSNCERKLNCTKDAGNFWDKKMELWRTVISSLLVAITWVVSSPASTSAS</sequence>
<gene>
    <name evidence="2" type="ORF">BD410DRAFT_781729</name>
</gene>
<dbReference type="Proteomes" id="UP000294933">
    <property type="component" value="Unassembled WGS sequence"/>
</dbReference>
<proteinExistence type="predicted"/>
<accession>A0A4Y7QL59</accession>
<evidence type="ECO:0000256" key="1">
    <source>
        <dbReference type="SAM" id="Phobius"/>
    </source>
</evidence>
<keyword evidence="1" id="KW-1133">Transmembrane helix</keyword>
<dbReference type="EMBL" id="ML170158">
    <property type="protein sequence ID" value="TDL27822.1"/>
    <property type="molecule type" value="Genomic_DNA"/>
</dbReference>
<organism evidence="2 3">
    <name type="scientific">Rickenella mellea</name>
    <dbReference type="NCBI Taxonomy" id="50990"/>
    <lineage>
        <taxon>Eukaryota</taxon>
        <taxon>Fungi</taxon>
        <taxon>Dikarya</taxon>
        <taxon>Basidiomycota</taxon>
        <taxon>Agaricomycotina</taxon>
        <taxon>Agaricomycetes</taxon>
        <taxon>Hymenochaetales</taxon>
        <taxon>Rickenellaceae</taxon>
        <taxon>Rickenella</taxon>
    </lineage>
</organism>
<evidence type="ECO:0000313" key="3">
    <source>
        <dbReference type="Proteomes" id="UP000294933"/>
    </source>
</evidence>
<keyword evidence="3" id="KW-1185">Reference proteome</keyword>
<protein>
    <submittedName>
        <fullName evidence="2">Uncharacterized protein</fullName>
    </submittedName>
</protein>
<dbReference type="AlphaFoldDB" id="A0A4Y7QL59"/>
<reference evidence="2 3" key="1">
    <citation type="submission" date="2018-06" db="EMBL/GenBank/DDBJ databases">
        <title>A transcriptomic atlas of mushroom development highlights an independent origin of complex multicellularity.</title>
        <authorList>
            <consortium name="DOE Joint Genome Institute"/>
            <person name="Krizsan K."/>
            <person name="Almasi E."/>
            <person name="Merenyi Z."/>
            <person name="Sahu N."/>
            <person name="Viragh M."/>
            <person name="Koszo T."/>
            <person name="Mondo S."/>
            <person name="Kiss B."/>
            <person name="Balint B."/>
            <person name="Kues U."/>
            <person name="Barry K."/>
            <person name="Hegedus J.C."/>
            <person name="Henrissat B."/>
            <person name="Johnson J."/>
            <person name="Lipzen A."/>
            <person name="Ohm R."/>
            <person name="Nagy I."/>
            <person name="Pangilinan J."/>
            <person name="Yan J."/>
            <person name="Xiong Y."/>
            <person name="Grigoriev I.V."/>
            <person name="Hibbett D.S."/>
            <person name="Nagy L.G."/>
        </authorList>
    </citation>
    <scope>NUCLEOTIDE SEQUENCE [LARGE SCALE GENOMIC DNA]</scope>
    <source>
        <strain evidence="2 3">SZMC22713</strain>
    </source>
</reference>
<feature type="transmembrane region" description="Helical" evidence="1">
    <location>
        <begin position="20"/>
        <end position="39"/>
    </location>
</feature>